<keyword evidence="1" id="KW-0472">Membrane</keyword>
<protein>
    <submittedName>
        <fullName evidence="2">Uncharacterized protein</fullName>
    </submittedName>
</protein>
<sequence length="76" mass="8130">SAFSALRVCALSNQNYALAIIVLILSLGPAITNAVSTMLVRTLGPSHLAPMSLQVLHSSCLHEILTSTGWCMYRNS</sequence>
<dbReference type="KEGG" id="pco:PHACADRAFT_108439"/>
<evidence type="ECO:0000313" key="3">
    <source>
        <dbReference type="Proteomes" id="UP000008370"/>
    </source>
</evidence>
<dbReference type="HOGENOM" id="CLU_2661288_0_0_1"/>
<proteinExistence type="predicted"/>
<evidence type="ECO:0000313" key="2">
    <source>
        <dbReference type="EMBL" id="EKM48692.1"/>
    </source>
</evidence>
<reference evidence="2 3" key="1">
    <citation type="journal article" date="2012" name="BMC Genomics">
        <title>Comparative genomics of the white-rot fungi, Phanerochaete carnosa and P. chrysosporium, to elucidate the genetic basis of the distinct wood types they colonize.</title>
        <authorList>
            <person name="Suzuki H."/>
            <person name="MacDonald J."/>
            <person name="Syed K."/>
            <person name="Salamov A."/>
            <person name="Hori C."/>
            <person name="Aerts A."/>
            <person name="Henrissat B."/>
            <person name="Wiebenga A."/>
            <person name="vanKuyk P.A."/>
            <person name="Barry K."/>
            <person name="Lindquist E."/>
            <person name="LaButti K."/>
            <person name="Lapidus A."/>
            <person name="Lucas S."/>
            <person name="Coutinho P."/>
            <person name="Gong Y."/>
            <person name="Samejima M."/>
            <person name="Mahadevan R."/>
            <person name="Abou-Zaid M."/>
            <person name="de Vries R.P."/>
            <person name="Igarashi K."/>
            <person name="Yadav J.S."/>
            <person name="Grigoriev I.V."/>
            <person name="Master E.R."/>
        </authorList>
    </citation>
    <scope>NUCLEOTIDE SEQUENCE [LARGE SCALE GENOMIC DNA]</scope>
    <source>
        <strain evidence="2 3">HHB-10118-sp</strain>
    </source>
</reference>
<feature type="non-terminal residue" evidence="2">
    <location>
        <position position="1"/>
    </location>
</feature>
<evidence type="ECO:0000256" key="1">
    <source>
        <dbReference type="SAM" id="Phobius"/>
    </source>
</evidence>
<keyword evidence="1" id="KW-1133">Transmembrane helix</keyword>
<accession>K5WEU1</accession>
<name>K5WEU1_PHACS</name>
<dbReference type="EMBL" id="JH930811">
    <property type="protein sequence ID" value="EKM48692.1"/>
    <property type="molecule type" value="Genomic_DNA"/>
</dbReference>
<dbReference type="GeneID" id="18907515"/>
<keyword evidence="3" id="KW-1185">Reference proteome</keyword>
<keyword evidence="1" id="KW-0812">Transmembrane</keyword>
<dbReference type="AlphaFoldDB" id="K5WEU1"/>
<dbReference type="OrthoDB" id="2753012at2759"/>
<dbReference type="InParanoid" id="K5WEU1"/>
<organism evidence="2 3">
    <name type="scientific">Phanerochaete carnosa (strain HHB-10118-sp)</name>
    <name type="common">White-rot fungus</name>
    <name type="synonym">Peniophora carnosa</name>
    <dbReference type="NCBI Taxonomy" id="650164"/>
    <lineage>
        <taxon>Eukaryota</taxon>
        <taxon>Fungi</taxon>
        <taxon>Dikarya</taxon>
        <taxon>Basidiomycota</taxon>
        <taxon>Agaricomycotina</taxon>
        <taxon>Agaricomycetes</taxon>
        <taxon>Polyporales</taxon>
        <taxon>Phanerochaetaceae</taxon>
        <taxon>Phanerochaete</taxon>
    </lineage>
</organism>
<dbReference type="RefSeq" id="XP_007402757.1">
    <property type="nucleotide sequence ID" value="XM_007402695.1"/>
</dbReference>
<feature type="transmembrane region" description="Helical" evidence="1">
    <location>
        <begin position="16"/>
        <end position="40"/>
    </location>
</feature>
<gene>
    <name evidence="2" type="ORF">PHACADRAFT_108439</name>
</gene>
<dbReference type="Proteomes" id="UP000008370">
    <property type="component" value="Unassembled WGS sequence"/>
</dbReference>